<proteinExistence type="predicted"/>
<evidence type="ECO:0000313" key="1">
    <source>
        <dbReference type="EMBL" id="SKA94379.1"/>
    </source>
</evidence>
<evidence type="ECO:0000313" key="2">
    <source>
        <dbReference type="Proteomes" id="UP000190774"/>
    </source>
</evidence>
<dbReference type="AlphaFoldDB" id="A0A1T4XXS9"/>
<gene>
    <name evidence="1" type="ORF">SAMN02745166_02151</name>
</gene>
<accession>A0A1T4XXS9</accession>
<dbReference type="OrthoDB" id="9840874at2"/>
<keyword evidence="2" id="KW-1185">Reference proteome</keyword>
<dbReference type="EMBL" id="FUYE01000006">
    <property type="protein sequence ID" value="SKA94379.1"/>
    <property type="molecule type" value="Genomic_DNA"/>
</dbReference>
<dbReference type="RefSeq" id="WP_078813362.1">
    <property type="nucleotide sequence ID" value="NZ_FUYE01000006.1"/>
</dbReference>
<protein>
    <recommendedName>
        <fullName evidence="3">Endonuclease</fullName>
    </recommendedName>
</protein>
<sequence>MLTPTDIAEYGERHVEKWLIEHGYRCYHHKQLHGSKDLEARSDENNLLIHVSASLEPRHAPDLTQTDHDSVCARAMMLGFDPWMAQVQVDRHGDLFGEIEWKKLK</sequence>
<reference evidence="2" key="1">
    <citation type="submission" date="2017-02" db="EMBL/GenBank/DDBJ databases">
        <authorList>
            <person name="Varghese N."/>
            <person name="Submissions S."/>
        </authorList>
    </citation>
    <scope>NUCLEOTIDE SEQUENCE [LARGE SCALE GENOMIC DNA]</scope>
    <source>
        <strain evidence="2">ATCC 700200</strain>
    </source>
</reference>
<name>A0A1T4XXS9_9BACT</name>
<evidence type="ECO:0008006" key="3">
    <source>
        <dbReference type="Google" id="ProtNLM"/>
    </source>
</evidence>
<dbReference type="Proteomes" id="UP000190774">
    <property type="component" value="Unassembled WGS sequence"/>
</dbReference>
<organism evidence="1 2">
    <name type="scientific">Prosthecobacter debontii</name>
    <dbReference type="NCBI Taxonomy" id="48467"/>
    <lineage>
        <taxon>Bacteria</taxon>
        <taxon>Pseudomonadati</taxon>
        <taxon>Verrucomicrobiota</taxon>
        <taxon>Verrucomicrobiia</taxon>
        <taxon>Verrucomicrobiales</taxon>
        <taxon>Verrucomicrobiaceae</taxon>
        <taxon>Prosthecobacter</taxon>
    </lineage>
</organism>